<evidence type="ECO:0000313" key="4">
    <source>
        <dbReference type="Proteomes" id="UP001165667"/>
    </source>
</evidence>
<dbReference type="InterPro" id="IPR000994">
    <property type="entry name" value="Pept_M24"/>
</dbReference>
<dbReference type="PANTHER" id="PTHR46112:SF2">
    <property type="entry name" value="XAA-PRO AMINOPEPTIDASE P-RELATED"/>
    <property type="match status" value="1"/>
</dbReference>
<protein>
    <submittedName>
        <fullName evidence="3">Xaa-Pro peptidase family protein</fullName>
    </submittedName>
</protein>
<gene>
    <name evidence="3" type="ORF">M8523_22760</name>
</gene>
<evidence type="ECO:0000313" key="3">
    <source>
        <dbReference type="EMBL" id="MCW6510840.1"/>
    </source>
</evidence>
<dbReference type="Pfam" id="PF00557">
    <property type="entry name" value="Peptidase_M24"/>
    <property type="match status" value="1"/>
</dbReference>
<sequence length="411" mass="43737">MSFVDRHRTRLTLQQAGLDALVIAEPEGFRTISGVSQGVAALFRRAGAGFAVLPADPTIPIGIVIGDLAIEGARKIIPDTRAHPLWIEHAVLGAGEGPIAPRVAASWRSAGRPTDFGRPATFDLRLALAALTDVLADRGLARARLGFDFDYIAASDAEAIRAAFSDAVLVNGSAAFDRLRMVKTTPEIERLTLALELSEAGLRRLAESTLEGHGVEDLHDLFRLGIEEAAAGRGLPAPPSWDYISIGPEPWGAGGRVTHGAIIKADVGCVVDGYSSDTSRNYVFGAPTREQMEFHGILEHAFDAGMEAIRPGVPLKAAHHAATAALASAGLAGYSRGHFGHGLGHSLFSEQWPFIAADTEVLFEPGMVMAFEVPIYVRGLGGFNLEDQFIIEASGPRIMTTLPRTLQSIGR</sequence>
<dbReference type="CDD" id="cd01066">
    <property type="entry name" value="APP_MetAP"/>
    <property type="match status" value="1"/>
</dbReference>
<dbReference type="GO" id="GO:0004177">
    <property type="term" value="F:aminopeptidase activity"/>
    <property type="evidence" value="ECO:0007669"/>
    <property type="project" value="UniProtKB-ARBA"/>
</dbReference>
<dbReference type="InterPro" id="IPR036005">
    <property type="entry name" value="Creatinase/aminopeptidase-like"/>
</dbReference>
<evidence type="ECO:0000259" key="1">
    <source>
        <dbReference type="Pfam" id="PF00557"/>
    </source>
</evidence>
<comment type="caution">
    <text evidence="3">The sequence shown here is derived from an EMBL/GenBank/DDBJ whole genome shotgun (WGS) entry which is preliminary data.</text>
</comment>
<accession>A0AA41Z5S1</accession>
<evidence type="ECO:0000259" key="2">
    <source>
        <dbReference type="Pfam" id="PF01321"/>
    </source>
</evidence>
<dbReference type="Gene3D" id="3.40.350.10">
    <property type="entry name" value="Creatinase/prolidase N-terminal domain"/>
    <property type="match status" value="1"/>
</dbReference>
<dbReference type="PRINTS" id="PR00599">
    <property type="entry name" value="MAPEPTIDASE"/>
</dbReference>
<organism evidence="3 4">
    <name type="scientific">Lichenifustis flavocetrariae</name>
    <dbReference type="NCBI Taxonomy" id="2949735"/>
    <lineage>
        <taxon>Bacteria</taxon>
        <taxon>Pseudomonadati</taxon>
        <taxon>Pseudomonadota</taxon>
        <taxon>Alphaproteobacteria</taxon>
        <taxon>Hyphomicrobiales</taxon>
        <taxon>Lichenihabitantaceae</taxon>
        <taxon>Lichenifustis</taxon>
    </lineage>
</organism>
<reference evidence="3" key="1">
    <citation type="submission" date="2022-05" db="EMBL/GenBank/DDBJ databases">
        <authorList>
            <person name="Pankratov T."/>
        </authorList>
    </citation>
    <scope>NUCLEOTIDE SEQUENCE</scope>
    <source>
        <strain evidence="3">BP6-180914</strain>
    </source>
</reference>
<dbReference type="Proteomes" id="UP001165667">
    <property type="component" value="Unassembled WGS sequence"/>
</dbReference>
<dbReference type="GO" id="GO:0008235">
    <property type="term" value="F:metalloexopeptidase activity"/>
    <property type="evidence" value="ECO:0007669"/>
    <property type="project" value="UniProtKB-ARBA"/>
</dbReference>
<dbReference type="SUPFAM" id="SSF53092">
    <property type="entry name" value="Creatinase/prolidase N-terminal domain"/>
    <property type="match status" value="1"/>
</dbReference>
<dbReference type="InterPro" id="IPR000587">
    <property type="entry name" value="Creatinase_N"/>
</dbReference>
<proteinExistence type="predicted"/>
<dbReference type="PANTHER" id="PTHR46112">
    <property type="entry name" value="AMINOPEPTIDASE"/>
    <property type="match status" value="1"/>
</dbReference>
<dbReference type="InterPro" id="IPR029149">
    <property type="entry name" value="Creatin/AminoP/Spt16_N"/>
</dbReference>
<keyword evidence="4" id="KW-1185">Reference proteome</keyword>
<name>A0AA41Z5S1_9HYPH</name>
<dbReference type="InterPro" id="IPR050659">
    <property type="entry name" value="Peptidase_M24B"/>
</dbReference>
<dbReference type="EMBL" id="JAMOIM010000018">
    <property type="protein sequence ID" value="MCW6510840.1"/>
    <property type="molecule type" value="Genomic_DNA"/>
</dbReference>
<dbReference type="InterPro" id="IPR001714">
    <property type="entry name" value="Pept_M24_MAP"/>
</dbReference>
<dbReference type="Gene3D" id="3.90.230.10">
    <property type="entry name" value="Creatinase/methionine aminopeptidase superfamily"/>
    <property type="match status" value="1"/>
</dbReference>
<dbReference type="SUPFAM" id="SSF55920">
    <property type="entry name" value="Creatinase/aminopeptidase"/>
    <property type="match status" value="1"/>
</dbReference>
<dbReference type="RefSeq" id="WP_282587212.1">
    <property type="nucleotide sequence ID" value="NZ_JAMOIM010000018.1"/>
</dbReference>
<dbReference type="Pfam" id="PF01321">
    <property type="entry name" value="Creatinase_N"/>
    <property type="match status" value="1"/>
</dbReference>
<dbReference type="AlphaFoldDB" id="A0AA41Z5S1"/>
<feature type="domain" description="Peptidase M24" evidence="1">
    <location>
        <begin position="195"/>
        <end position="392"/>
    </location>
</feature>
<feature type="domain" description="Creatinase N-terminal" evidence="2">
    <location>
        <begin position="129"/>
        <end position="182"/>
    </location>
</feature>